<dbReference type="PROSITE" id="PS51257">
    <property type="entry name" value="PROKAR_LIPOPROTEIN"/>
    <property type="match status" value="1"/>
</dbReference>
<dbReference type="RefSeq" id="WP_152939207.1">
    <property type="nucleotide sequence ID" value="NZ_CP045488.1"/>
</dbReference>
<dbReference type="EMBL" id="CP045488">
    <property type="protein sequence ID" value="QFU81772.1"/>
    <property type="molecule type" value="Genomic_DNA"/>
</dbReference>
<gene>
    <name evidence="1" type="ORF">GCU68_04035</name>
</gene>
<dbReference type="AlphaFoldDB" id="A0A5P9P0W5"/>
<evidence type="ECO:0000313" key="2">
    <source>
        <dbReference type="Proteomes" id="UP000326170"/>
    </source>
</evidence>
<protein>
    <submittedName>
        <fullName evidence="1">Gluconate 2-dehydrogenase subunit 3 family protein</fullName>
    </submittedName>
</protein>
<dbReference type="OrthoDB" id="198474at2157"/>
<accession>A0A5P9P0W5</accession>
<dbReference type="GeneID" id="42300189"/>
<name>A0A5P9P0W5_9EURY</name>
<dbReference type="Proteomes" id="UP000326170">
    <property type="component" value="Chromosome"/>
</dbReference>
<dbReference type="PROSITE" id="PS51318">
    <property type="entry name" value="TAT"/>
    <property type="match status" value="1"/>
</dbReference>
<dbReference type="InterPro" id="IPR027056">
    <property type="entry name" value="Gluconate_2DH_su3"/>
</dbReference>
<reference evidence="1 2" key="1">
    <citation type="journal article" date="2007" name="Int. J. Syst. Evol. Microbiol.">
        <title>Natronorubrum sulfidifaciens sp. nov., an extremely haloalkaliphilic archaeon isolated from Aiding salt lake in Xin-Jiang, China.</title>
        <authorList>
            <person name="Cui H.L."/>
            <person name="Tohty D."/>
            <person name="Liu H.C."/>
            <person name="Liu S.J."/>
            <person name="Oren A."/>
            <person name="Zhou P.J."/>
        </authorList>
    </citation>
    <scope>NUCLEOTIDE SEQUENCE [LARGE SCALE GENOMIC DNA]</scope>
    <source>
        <strain evidence="1 2">7-3</strain>
    </source>
</reference>
<proteinExistence type="predicted"/>
<keyword evidence="2" id="KW-1185">Reference proteome</keyword>
<organism evidence="1 2">
    <name type="scientific">Natronorubrum aibiense</name>
    <dbReference type="NCBI Taxonomy" id="348826"/>
    <lineage>
        <taxon>Archaea</taxon>
        <taxon>Methanobacteriati</taxon>
        <taxon>Methanobacteriota</taxon>
        <taxon>Stenosarchaea group</taxon>
        <taxon>Halobacteria</taxon>
        <taxon>Halobacteriales</taxon>
        <taxon>Natrialbaceae</taxon>
        <taxon>Natronorubrum</taxon>
    </lineage>
</organism>
<sequence>MELTRRDAVAALATLGAGGTLAGCAAPTATGPDEDDHDVDTERIREALVAAAEVVYPSEITGTATFVETFLEGRLENRAHAVELEATIATLDELATAWYGDGFAALSVQDCDQFLREIGSDAAAEEPAGTTAQRVRYYVVNELLLALYASPTGGELVGIENPQGHAGGLDTYHRGPDA</sequence>
<dbReference type="InterPro" id="IPR006311">
    <property type="entry name" value="TAT_signal"/>
</dbReference>
<dbReference type="Pfam" id="PF13618">
    <property type="entry name" value="Gluconate_2-dh3"/>
    <property type="match status" value="1"/>
</dbReference>
<dbReference type="KEGG" id="nas:GCU68_04035"/>
<evidence type="ECO:0000313" key="1">
    <source>
        <dbReference type="EMBL" id="QFU81772.1"/>
    </source>
</evidence>